<gene>
    <name evidence="2" type="ORF">HLPCO_000557</name>
</gene>
<dbReference type="Proteomes" id="UP000005707">
    <property type="component" value="Unassembled WGS sequence"/>
</dbReference>
<sequence length="24" mass="2658">TMNKTGLEEFAEETGDTMRKAGKI</sequence>
<dbReference type="AlphaFoldDB" id="U2EH28"/>
<proteinExistence type="predicted"/>
<evidence type="ECO:0000313" key="3">
    <source>
        <dbReference type="Proteomes" id="UP000005707"/>
    </source>
</evidence>
<keyword evidence="3" id="KW-1185">Reference proteome</keyword>
<evidence type="ECO:0000313" key="2">
    <source>
        <dbReference type="EMBL" id="ERJ13891.1"/>
    </source>
</evidence>
<feature type="region of interest" description="Disordered" evidence="1">
    <location>
        <begin position="1"/>
        <end position="24"/>
    </location>
</feature>
<organism evidence="2 3">
    <name type="scientific">Haloplasma contractile SSD-17B</name>
    <dbReference type="NCBI Taxonomy" id="1033810"/>
    <lineage>
        <taxon>Bacteria</taxon>
        <taxon>Bacillati</taxon>
        <taxon>Mycoplasmatota</taxon>
        <taxon>Mollicutes</taxon>
        <taxon>Haloplasmatales</taxon>
        <taxon>Haloplasmataceae</taxon>
        <taxon>Haloplasma</taxon>
    </lineage>
</organism>
<feature type="non-terminal residue" evidence="2">
    <location>
        <position position="1"/>
    </location>
</feature>
<dbReference type="InParanoid" id="U2EH28"/>
<evidence type="ECO:0000256" key="1">
    <source>
        <dbReference type="SAM" id="MobiDB-lite"/>
    </source>
</evidence>
<comment type="caution">
    <text evidence="2">The sequence shown here is derived from an EMBL/GenBank/DDBJ whole genome shotgun (WGS) entry which is preliminary data.</text>
</comment>
<name>U2EH28_9MOLU</name>
<dbReference type="EMBL" id="AFNU02000001">
    <property type="protein sequence ID" value="ERJ13891.1"/>
    <property type="molecule type" value="Genomic_DNA"/>
</dbReference>
<reference evidence="2 3" key="2">
    <citation type="journal article" date="2013" name="PLoS ONE">
        <title>INDIGO - INtegrated Data Warehouse of MIcrobial GenOmes with Examples from the Red Sea Extremophiles.</title>
        <authorList>
            <person name="Alam I."/>
            <person name="Antunes A."/>
            <person name="Kamau A.A."/>
            <person name="Ba Alawi W."/>
            <person name="Kalkatawi M."/>
            <person name="Stingl U."/>
            <person name="Bajic V.B."/>
        </authorList>
    </citation>
    <scope>NUCLEOTIDE SEQUENCE [LARGE SCALE GENOMIC DNA]</scope>
    <source>
        <strain evidence="2 3">SSD-17B</strain>
    </source>
</reference>
<reference evidence="2 3" key="1">
    <citation type="journal article" date="2011" name="J. Bacteriol.">
        <title>Genome sequence of Haloplasma contractile, an unusual contractile bacterium from a deep-sea anoxic brine lake.</title>
        <authorList>
            <person name="Antunes A."/>
            <person name="Alam I."/>
            <person name="El Dorry H."/>
            <person name="Siam R."/>
            <person name="Robertson A."/>
            <person name="Bajic V.B."/>
            <person name="Stingl U."/>
        </authorList>
    </citation>
    <scope>NUCLEOTIDE SEQUENCE [LARGE SCALE GENOMIC DNA]</scope>
    <source>
        <strain evidence="2 3">SSD-17B</strain>
    </source>
</reference>
<accession>U2EH28</accession>
<protein>
    <submittedName>
        <fullName evidence="2">Uncharacterized protein</fullName>
    </submittedName>
</protein>